<keyword evidence="2" id="KW-1185">Reference proteome</keyword>
<dbReference type="EMBL" id="CM039171">
    <property type="protein sequence ID" value="KAH9789175.1"/>
    <property type="molecule type" value="Genomic_DNA"/>
</dbReference>
<dbReference type="Proteomes" id="UP000829398">
    <property type="component" value="Chromosome 2"/>
</dbReference>
<comment type="caution">
    <text evidence="1">The sequence shown here is derived from an EMBL/GenBank/DDBJ whole genome shotgun (WGS) entry which is preliminary data.</text>
</comment>
<evidence type="ECO:0000313" key="2">
    <source>
        <dbReference type="Proteomes" id="UP000829398"/>
    </source>
</evidence>
<sequence length="539" mass="61419">MSNWESPEVAKSICDAAENWGFFQIVNHGVPLEVLERVKEATHRFFALPAEEKRKYSKENSPTNKVRLGSSFVPLVEKALEWKDFLSLFYGSEEETSAFWPPVCKDETLEYMKSSEVLIRRLMHVLVKGLNVKRIDEIREPMLLGSRRVNLNYYPMCPNPELTVGVGRHSDISTFTILLQDDIGGLHVRKDSEQDFGPLFVNPKPEAILCPFPEVLANGEKPLYKPVLCADYSRHFYTKAHDGKKTIDFAKIGHFLKWSTKSCRLASHSSHFCQVKSGPPRESHQSPKLTPAHDQAKLSFLSLLVHFFALHKPLLQLIKLVAITSARSFLDLDLEATPKMDNLEHEDGVEDAQSEKYEPTLGMLFDSHEEMCGKSESKSTDVLKPKPIIKTSCDARIGGCVNKDGKWILRTLNLEHNHGLSLDKARYFPCNRNISASARKRIEMNDCAGINIVRNFNSIVVEAVRYENVSFLEKYCRNLVDKDRRSRAAYKYFGDVITFDTTYLTNKYDMPFALFVGVNHHEFRSQIVIFGLPRPVAVT</sequence>
<name>A0ACB8MVK5_CITSI</name>
<reference evidence="2" key="1">
    <citation type="journal article" date="2023" name="Hortic. Res.">
        <title>A chromosome-level phased genome enabling allele-level studies in sweet orange: a case study on citrus Huanglongbing tolerance.</title>
        <authorList>
            <person name="Wu B."/>
            <person name="Yu Q."/>
            <person name="Deng Z."/>
            <person name="Duan Y."/>
            <person name="Luo F."/>
            <person name="Gmitter F. Jr."/>
        </authorList>
    </citation>
    <scope>NUCLEOTIDE SEQUENCE [LARGE SCALE GENOMIC DNA]</scope>
    <source>
        <strain evidence="2">cv. Valencia</strain>
    </source>
</reference>
<accession>A0ACB8MVK5</accession>
<proteinExistence type="predicted"/>
<gene>
    <name evidence="1" type="ORF">KPL71_002888</name>
</gene>
<evidence type="ECO:0000313" key="1">
    <source>
        <dbReference type="EMBL" id="KAH9789175.1"/>
    </source>
</evidence>
<organism evidence="1 2">
    <name type="scientific">Citrus sinensis</name>
    <name type="common">Sweet orange</name>
    <name type="synonym">Citrus aurantium var. sinensis</name>
    <dbReference type="NCBI Taxonomy" id="2711"/>
    <lineage>
        <taxon>Eukaryota</taxon>
        <taxon>Viridiplantae</taxon>
        <taxon>Streptophyta</taxon>
        <taxon>Embryophyta</taxon>
        <taxon>Tracheophyta</taxon>
        <taxon>Spermatophyta</taxon>
        <taxon>Magnoliopsida</taxon>
        <taxon>eudicotyledons</taxon>
        <taxon>Gunneridae</taxon>
        <taxon>Pentapetalae</taxon>
        <taxon>rosids</taxon>
        <taxon>malvids</taxon>
        <taxon>Sapindales</taxon>
        <taxon>Rutaceae</taxon>
        <taxon>Aurantioideae</taxon>
        <taxon>Citrus</taxon>
    </lineage>
</organism>
<protein>
    <submittedName>
        <fullName evidence="1">Feruloyl CoA ortho-hydroxylase 1</fullName>
    </submittedName>
</protein>